<evidence type="ECO:0000313" key="2">
    <source>
        <dbReference type="Proteomes" id="UP000774326"/>
    </source>
</evidence>
<name>A0A9P8Q1P7_WICPI</name>
<keyword evidence="2" id="KW-1185">Reference proteome</keyword>
<dbReference type="Proteomes" id="UP000774326">
    <property type="component" value="Unassembled WGS sequence"/>
</dbReference>
<evidence type="ECO:0000313" key="1">
    <source>
        <dbReference type="EMBL" id="KAH3682406.1"/>
    </source>
</evidence>
<protein>
    <submittedName>
        <fullName evidence="1">Uncharacterized protein</fullName>
    </submittedName>
</protein>
<dbReference type="EMBL" id="JAEUBG010003710">
    <property type="protein sequence ID" value="KAH3682406.1"/>
    <property type="molecule type" value="Genomic_DNA"/>
</dbReference>
<dbReference type="AlphaFoldDB" id="A0A9P8Q1P7"/>
<organism evidence="1 2">
    <name type="scientific">Wickerhamomyces pijperi</name>
    <name type="common">Yeast</name>
    <name type="synonym">Pichia pijperi</name>
    <dbReference type="NCBI Taxonomy" id="599730"/>
    <lineage>
        <taxon>Eukaryota</taxon>
        <taxon>Fungi</taxon>
        <taxon>Dikarya</taxon>
        <taxon>Ascomycota</taxon>
        <taxon>Saccharomycotina</taxon>
        <taxon>Saccharomycetes</taxon>
        <taxon>Phaffomycetales</taxon>
        <taxon>Wickerhamomycetaceae</taxon>
        <taxon>Wickerhamomyces</taxon>
    </lineage>
</organism>
<comment type="caution">
    <text evidence="1">The sequence shown here is derived from an EMBL/GenBank/DDBJ whole genome shotgun (WGS) entry which is preliminary data.</text>
</comment>
<accession>A0A9P8Q1P7</accession>
<reference evidence="1" key="1">
    <citation type="journal article" date="2021" name="Open Biol.">
        <title>Shared evolutionary footprints suggest mitochondrial oxidative damage underlies multiple complex I losses in fungi.</title>
        <authorList>
            <person name="Schikora-Tamarit M.A."/>
            <person name="Marcet-Houben M."/>
            <person name="Nosek J."/>
            <person name="Gabaldon T."/>
        </authorList>
    </citation>
    <scope>NUCLEOTIDE SEQUENCE</scope>
    <source>
        <strain evidence="1">CBS2887</strain>
    </source>
</reference>
<sequence>MTTSTSSGVFIDHTLIRPSRLFSIQGLNTGGTTLFNVILVDFIIWNLLNISGPETIFTENFFRDQSTTQCSKKPTKGELNGFVEPKNFENGKMLDLARELTILPWPAKTDMTLPMAEIATTDDKNLVATLFSKAISKKLAAKMVLEEAITSFGTKAK</sequence>
<proteinExistence type="predicted"/>
<gene>
    <name evidence="1" type="ORF">WICPIJ_006631</name>
</gene>
<reference evidence="1" key="2">
    <citation type="submission" date="2021-01" db="EMBL/GenBank/DDBJ databases">
        <authorList>
            <person name="Schikora-Tamarit M.A."/>
        </authorList>
    </citation>
    <scope>NUCLEOTIDE SEQUENCE</scope>
    <source>
        <strain evidence="1">CBS2887</strain>
    </source>
</reference>